<dbReference type="InterPro" id="IPR024422">
    <property type="entry name" value="Protein_unknown_function_OB"/>
</dbReference>
<name>A0A095SV36_9FLAO</name>
<evidence type="ECO:0008006" key="3">
    <source>
        <dbReference type="Google" id="ProtNLM"/>
    </source>
</evidence>
<dbReference type="eggNOG" id="ENOG5032W2E">
    <property type="taxonomic scope" value="Bacteria"/>
</dbReference>
<dbReference type="Pfam" id="PF12869">
    <property type="entry name" value="tRNA_anti-like"/>
    <property type="match status" value="1"/>
</dbReference>
<comment type="caution">
    <text evidence="1">The sequence shown here is derived from an EMBL/GenBank/DDBJ whole genome shotgun (WGS) entry which is preliminary data.</text>
</comment>
<reference evidence="1 2" key="1">
    <citation type="submission" date="2014-09" db="EMBL/GenBank/DDBJ databases">
        <title>Whole Genome Shotgun of Flavobacterium aquatile LMG 4008.</title>
        <authorList>
            <person name="Gale A.N."/>
            <person name="Pipes S.E."/>
            <person name="Newman J.D."/>
        </authorList>
    </citation>
    <scope>NUCLEOTIDE SEQUENCE [LARGE SCALE GENOMIC DNA]</scope>
    <source>
        <strain evidence="1 2">LMG 4008</strain>
    </source>
</reference>
<dbReference type="RefSeq" id="WP_035125907.1">
    <property type="nucleotide sequence ID" value="NZ_JRHH01000003.1"/>
</dbReference>
<proteinExistence type="predicted"/>
<gene>
    <name evidence="1" type="ORF">LG45_08015</name>
</gene>
<dbReference type="Proteomes" id="UP000029554">
    <property type="component" value="Unassembled WGS sequence"/>
</dbReference>
<sequence>MKKKLLIVLVVVALFGFAGYKYVYKDHRDVSSEEASFKITLAELKADFEKNDIIANTKYLDKAIAIYGEVTSLDLATNEIIVDSNLSATIKGKVNVKKGDKVTVKGRFIGYDDLLEEYKMDGCVIE</sequence>
<dbReference type="EMBL" id="JRHH01000003">
    <property type="protein sequence ID" value="KGD68229.1"/>
    <property type="molecule type" value="Genomic_DNA"/>
</dbReference>
<accession>A0A095SV36</accession>
<organism evidence="1 2">
    <name type="scientific">Flavobacterium aquatile LMG 4008 = ATCC 11947</name>
    <dbReference type="NCBI Taxonomy" id="1453498"/>
    <lineage>
        <taxon>Bacteria</taxon>
        <taxon>Pseudomonadati</taxon>
        <taxon>Bacteroidota</taxon>
        <taxon>Flavobacteriia</taxon>
        <taxon>Flavobacteriales</taxon>
        <taxon>Flavobacteriaceae</taxon>
        <taxon>Flavobacterium</taxon>
    </lineage>
</organism>
<evidence type="ECO:0000313" key="2">
    <source>
        <dbReference type="Proteomes" id="UP000029554"/>
    </source>
</evidence>
<dbReference type="AlphaFoldDB" id="A0A095SV36"/>
<dbReference type="STRING" id="1453498.LG45_08015"/>
<evidence type="ECO:0000313" key="1">
    <source>
        <dbReference type="EMBL" id="KGD68229.1"/>
    </source>
</evidence>
<protein>
    <recommendedName>
        <fullName evidence="3">tRNA_anti-like</fullName>
    </recommendedName>
</protein>
<keyword evidence="2" id="KW-1185">Reference proteome</keyword>